<name>A0A1E5GW22_9ENTE</name>
<dbReference type="Proteomes" id="UP000095094">
    <property type="component" value="Unassembled WGS sequence"/>
</dbReference>
<proteinExistence type="predicted"/>
<dbReference type="EMBL" id="MIJY01000012">
    <property type="protein sequence ID" value="OEG16869.1"/>
    <property type="molecule type" value="Genomic_DNA"/>
</dbReference>
<gene>
    <name evidence="1" type="ORF">BCR25_04535</name>
</gene>
<reference evidence="2" key="1">
    <citation type="submission" date="2016-09" db="EMBL/GenBank/DDBJ databases">
        <authorList>
            <person name="Gulvik C.A."/>
        </authorList>
    </citation>
    <scope>NUCLEOTIDE SEQUENCE [LARGE SCALE GENOMIC DNA]</scope>
    <source>
        <strain evidence="2">LMG 8895</strain>
    </source>
</reference>
<evidence type="ECO:0000313" key="2">
    <source>
        <dbReference type="Proteomes" id="UP000095094"/>
    </source>
</evidence>
<keyword evidence="2" id="KW-1185">Reference proteome</keyword>
<dbReference type="AlphaFoldDB" id="A0A1E5GW22"/>
<organism evidence="1 2">
    <name type="scientific">Enterococcus termitis</name>
    <dbReference type="NCBI Taxonomy" id="332950"/>
    <lineage>
        <taxon>Bacteria</taxon>
        <taxon>Bacillati</taxon>
        <taxon>Bacillota</taxon>
        <taxon>Bacilli</taxon>
        <taxon>Lactobacillales</taxon>
        <taxon>Enterococcaceae</taxon>
        <taxon>Enterococcus</taxon>
    </lineage>
</organism>
<comment type="caution">
    <text evidence="1">The sequence shown here is derived from an EMBL/GenBank/DDBJ whole genome shotgun (WGS) entry which is preliminary data.</text>
</comment>
<sequence>MIKQFWLARFICIMYEQINQRAAKIKAESSKNQVGYVHLFGTCYFLRSEFLVRRHLDVAVFEAIAFLLPY</sequence>
<evidence type="ECO:0000313" key="1">
    <source>
        <dbReference type="EMBL" id="OEG16869.1"/>
    </source>
</evidence>
<accession>A0A1E5GW22</accession>
<protein>
    <submittedName>
        <fullName evidence="1">Uncharacterized protein</fullName>
    </submittedName>
</protein>